<dbReference type="InterPro" id="IPR023346">
    <property type="entry name" value="Lysozyme-like_dom_sf"/>
</dbReference>
<sequence>MLDCPDLSVPHEVMQHVVHVESSRNPFAIGVVGGYLASQPKNLEEALAAVRQLKEEGYNFSVGIAQVNRYNLAKYGLNTYAEAFDVCSNLRAGSRILRECYDRAQDWGKAFSCYYSGNFATGFETGYVQKIFASMRKVQFGLVAQAQPVRIIPYNNNPRKPARDDNLPLGGSGASTAAPSRQAVGYPEPHNIRKYQPSTPLSVTAAALANARAPSQRLPIDGTGIETAENRPAIPVPGPGAEMPGAAKLSSGGLSNIPTQVVGVNGDPYQTRLLLPASANLPAEQLPLPDLNALVAPGAGGTPKPQKFTAARAMATRKGGSLLQATESSGKPENAVDGPSRVGDASPGLQSKPSSSDKSFVF</sequence>
<dbReference type="Proteomes" id="UP000545507">
    <property type="component" value="Unassembled WGS sequence"/>
</dbReference>
<gene>
    <name evidence="3" type="ORF">F3K02_04880</name>
</gene>
<evidence type="ECO:0000256" key="1">
    <source>
        <dbReference type="SAM" id="MobiDB-lite"/>
    </source>
</evidence>
<dbReference type="SUPFAM" id="SSF53955">
    <property type="entry name" value="Lysozyme-like"/>
    <property type="match status" value="1"/>
</dbReference>
<evidence type="ECO:0000313" key="4">
    <source>
        <dbReference type="Proteomes" id="UP000545507"/>
    </source>
</evidence>
<accession>A0A7Y8GUF3</accession>
<dbReference type="CDD" id="cd16892">
    <property type="entry name" value="LT_VirB1-like"/>
    <property type="match status" value="1"/>
</dbReference>
<reference evidence="3 4" key="1">
    <citation type="submission" date="2019-09" db="EMBL/GenBank/DDBJ databases">
        <title>Hydrogenophaga aromatica sp. nov., isolated from a para-xylene-degrading enrichment culture.</title>
        <authorList>
            <person name="Tancsics A."/>
            <person name="Banerjee S."/>
        </authorList>
    </citation>
    <scope>NUCLEOTIDE SEQUENCE [LARGE SCALE GENOMIC DNA]</scope>
    <source>
        <strain evidence="3 4">D2P1</strain>
    </source>
</reference>
<evidence type="ECO:0000259" key="2">
    <source>
        <dbReference type="Pfam" id="PF01464"/>
    </source>
</evidence>
<feature type="region of interest" description="Disordered" evidence="1">
    <location>
        <begin position="297"/>
        <end position="362"/>
    </location>
</feature>
<dbReference type="InterPro" id="IPR008258">
    <property type="entry name" value="Transglycosylase_SLT_dom_1"/>
</dbReference>
<keyword evidence="4" id="KW-1185">Reference proteome</keyword>
<name>A0A7Y8GUF3_9BURK</name>
<comment type="caution">
    <text evidence="3">The sequence shown here is derived from an EMBL/GenBank/DDBJ whole genome shotgun (WGS) entry which is preliminary data.</text>
</comment>
<dbReference type="Gene3D" id="1.10.530.10">
    <property type="match status" value="1"/>
</dbReference>
<dbReference type="EMBL" id="VYGV01000006">
    <property type="protein sequence ID" value="NWF44588.1"/>
    <property type="molecule type" value="Genomic_DNA"/>
</dbReference>
<evidence type="ECO:0000313" key="3">
    <source>
        <dbReference type="EMBL" id="NWF44588.1"/>
    </source>
</evidence>
<proteinExistence type="predicted"/>
<feature type="region of interest" description="Disordered" evidence="1">
    <location>
        <begin position="154"/>
        <end position="185"/>
    </location>
</feature>
<dbReference type="Pfam" id="PF01464">
    <property type="entry name" value="SLT"/>
    <property type="match status" value="1"/>
</dbReference>
<dbReference type="AlphaFoldDB" id="A0A7Y8GUF3"/>
<feature type="compositionally biased region" description="Polar residues" evidence="1">
    <location>
        <begin position="348"/>
        <end position="362"/>
    </location>
</feature>
<protein>
    <submittedName>
        <fullName evidence="3">Transglycosylase SLT domain-containing protein</fullName>
    </submittedName>
</protein>
<organism evidence="3 4">
    <name type="scientific">Hydrogenophaga aromaticivorans</name>
    <dbReference type="NCBI Taxonomy" id="2610898"/>
    <lineage>
        <taxon>Bacteria</taxon>
        <taxon>Pseudomonadati</taxon>
        <taxon>Pseudomonadota</taxon>
        <taxon>Betaproteobacteria</taxon>
        <taxon>Burkholderiales</taxon>
        <taxon>Comamonadaceae</taxon>
        <taxon>Hydrogenophaga</taxon>
    </lineage>
</organism>
<feature type="domain" description="Transglycosylase SLT" evidence="2">
    <location>
        <begin position="9"/>
        <end position="126"/>
    </location>
</feature>